<proteinExistence type="predicted"/>
<evidence type="ECO:0000256" key="1">
    <source>
        <dbReference type="SAM" id="MobiDB-lite"/>
    </source>
</evidence>
<reference evidence="2" key="1">
    <citation type="journal article" date="2021" name="Proc. Natl. Acad. Sci. U.S.A.">
        <title>A Catalog of Tens of Thousands of Viruses from Human Metagenomes Reveals Hidden Associations with Chronic Diseases.</title>
        <authorList>
            <person name="Tisza M.J."/>
            <person name="Buck C.B."/>
        </authorList>
    </citation>
    <scope>NUCLEOTIDE SEQUENCE</scope>
    <source>
        <strain evidence="2">CtByu2</strain>
    </source>
</reference>
<feature type="region of interest" description="Disordered" evidence="1">
    <location>
        <begin position="1"/>
        <end position="24"/>
    </location>
</feature>
<evidence type="ECO:0000313" key="2">
    <source>
        <dbReference type="EMBL" id="DAF47635.1"/>
    </source>
</evidence>
<sequence length="108" mass="12602">MTTVKRHVRKRKNSASVVKKHYRKGSTHKTVNGVKYVFVDGFWKHDDYPNAPKAGWTYERLVKERAKYQKDLADGLAGRDILPPRKLGLLTRRIKKINRFLKGKTPKI</sequence>
<name>A0A8S5S9Z3_9CAUD</name>
<dbReference type="EMBL" id="BK032557">
    <property type="protein sequence ID" value="DAF47635.1"/>
    <property type="molecule type" value="Genomic_DNA"/>
</dbReference>
<protein>
    <submittedName>
        <fullName evidence="2">Uncharacterized protein</fullName>
    </submittedName>
</protein>
<organism evidence="2">
    <name type="scientific">Myoviridae sp. ctByu2</name>
    <dbReference type="NCBI Taxonomy" id="2827668"/>
    <lineage>
        <taxon>Viruses</taxon>
        <taxon>Duplodnaviria</taxon>
        <taxon>Heunggongvirae</taxon>
        <taxon>Uroviricota</taxon>
        <taxon>Caudoviricetes</taxon>
    </lineage>
</organism>
<accession>A0A8S5S9Z3</accession>